<evidence type="ECO:0000256" key="1">
    <source>
        <dbReference type="SAM" id="MobiDB-lite"/>
    </source>
</evidence>
<comment type="caution">
    <text evidence="2">The sequence shown here is derived from an EMBL/GenBank/DDBJ whole genome shotgun (WGS) entry which is preliminary data.</text>
</comment>
<reference evidence="2" key="1">
    <citation type="journal article" date="2023" name="IScience">
        <title>Live-bearing cockroach genome reveals convergent evolutionary mechanisms linked to viviparity in insects and beyond.</title>
        <authorList>
            <person name="Fouks B."/>
            <person name="Harrison M.C."/>
            <person name="Mikhailova A.A."/>
            <person name="Marchal E."/>
            <person name="English S."/>
            <person name="Carruthers M."/>
            <person name="Jennings E.C."/>
            <person name="Chiamaka E.L."/>
            <person name="Frigard R.A."/>
            <person name="Pippel M."/>
            <person name="Attardo G.M."/>
            <person name="Benoit J.B."/>
            <person name="Bornberg-Bauer E."/>
            <person name="Tobe S.S."/>
        </authorList>
    </citation>
    <scope>NUCLEOTIDE SEQUENCE</scope>
    <source>
        <strain evidence="2">Stay&amp;Tobe</strain>
    </source>
</reference>
<sequence>MAWGYWSATSVMPDRGRSPRRQAAASVPVSTAPAGPGLNSVGSNVGGNENGASVAGGTLPLPGSARAEALSRRSSVDVGVSGPGGALAVVLCGGSGHTSRANYIERGIGASNNNSGNKFEFRHQEHCQLHQPALVECHHELSGSEDEDTDPGYATGNIKFKGVKTPLDNTLSEVSSNSIQNCFVHNNCSVFVCLTCAALMWQFD</sequence>
<feature type="compositionally biased region" description="Low complexity" evidence="1">
    <location>
        <begin position="23"/>
        <end position="43"/>
    </location>
</feature>
<keyword evidence="3" id="KW-1185">Reference proteome</keyword>
<name>A0AAD8A964_DIPPU</name>
<accession>A0AAD8A964</accession>
<dbReference type="EMBL" id="JASPKZ010003424">
    <property type="protein sequence ID" value="KAJ9593588.1"/>
    <property type="molecule type" value="Genomic_DNA"/>
</dbReference>
<protein>
    <submittedName>
        <fullName evidence="2">Uncharacterized protein</fullName>
    </submittedName>
</protein>
<feature type="non-terminal residue" evidence="2">
    <location>
        <position position="204"/>
    </location>
</feature>
<feature type="region of interest" description="Disordered" evidence="1">
    <location>
        <begin position="1"/>
        <end position="57"/>
    </location>
</feature>
<proteinExistence type="predicted"/>
<evidence type="ECO:0000313" key="3">
    <source>
        <dbReference type="Proteomes" id="UP001233999"/>
    </source>
</evidence>
<evidence type="ECO:0000313" key="2">
    <source>
        <dbReference type="EMBL" id="KAJ9593588.1"/>
    </source>
</evidence>
<dbReference type="AlphaFoldDB" id="A0AAD8A964"/>
<dbReference type="Proteomes" id="UP001233999">
    <property type="component" value="Unassembled WGS sequence"/>
</dbReference>
<reference evidence="2" key="2">
    <citation type="submission" date="2023-05" db="EMBL/GenBank/DDBJ databases">
        <authorList>
            <person name="Fouks B."/>
        </authorList>
    </citation>
    <scope>NUCLEOTIDE SEQUENCE</scope>
    <source>
        <strain evidence="2">Stay&amp;Tobe</strain>
        <tissue evidence="2">Testes</tissue>
    </source>
</reference>
<organism evidence="2 3">
    <name type="scientific">Diploptera punctata</name>
    <name type="common">Pacific beetle cockroach</name>
    <dbReference type="NCBI Taxonomy" id="6984"/>
    <lineage>
        <taxon>Eukaryota</taxon>
        <taxon>Metazoa</taxon>
        <taxon>Ecdysozoa</taxon>
        <taxon>Arthropoda</taxon>
        <taxon>Hexapoda</taxon>
        <taxon>Insecta</taxon>
        <taxon>Pterygota</taxon>
        <taxon>Neoptera</taxon>
        <taxon>Polyneoptera</taxon>
        <taxon>Dictyoptera</taxon>
        <taxon>Blattodea</taxon>
        <taxon>Blaberoidea</taxon>
        <taxon>Blaberidae</taxon>
        <taxon>Diplopterinae</taxon>
        <taxon>Diploptera</taxon>
    </lineage>
</organism>
<gene>
    <name evidence="2" type="ORF">L9F63_014857</name>
</gene>